<dbReference type="OrthoDB" id="10063280at2759"/>
<dbReference type="InterPro" id="IPR011598">
    <property type="entry name" value="bHLH_dom"/>
</dbReference>
<gene>
    <name evidence="3" type="primary">tx_3</name>
    <name evidence="3" type="ORF">GWK47_029714</name>
</gene>
<dbReference type="GO" id="GO:0045944">
    <property type="term" value="P:positive regulation of transcription by RNA polymerase II"/>
    <property type="evidence" value="ECO:0007669"/>
    <property type="project" value="TreeGrafter"/>
</dbReference>
<dbReference type="GO" id="GO:0070888">
    <property type="term" value="F:E-box binding"/>
    <property type="evidence" value="ECO:0007669"/>
    <property type="project" value="TreeGrafter"/>
</dbReference>
<dbReference type="Gene3D" id="4.10.280.10">
    <property type="entry name" value="Helix-loop-helix DNA-binding domain"/>
    <property type="match status" value="1"/>
</dbReference>
<evidence type="ECO:0000313" key="4">
    <source>
        <dbReference type="Proteomes" id="UP000770661"/>
    </source>
</evidence>
<organism evidence="3 4">
    <name type="scientific">Chionoecetes opilio</name>
    <name type="common">Atlantic snow crab</name>
    <name type="synonym">Cancer opilio</name>
    <dbReference type="NCBI Taxonomy" id="41210"/>
    <lineage>
        <taxon>Eukaryota</taxon>
        <taxon>Metazoa</taxon>
        <taxon>Ecdysozoa</taxon>
        <taxon>Arthropoda</taxon>
        <taxon>Crustacea</taxon>
        <taxon>Multicrustacea</taxon>
        <taxon>Malacostraca</taxon>
        <taxon>Eumalacostraca</taxon>
        <taxon>Eucarida</taxon>
        <taxon>Decapoda</taxon>
        <taxon>Pleocyemata</taxon>
        <taxon>Brachyura</taxon>
        <taxon>Eubrachyura</taxon>
        <taxon>Majoidea</taxon>
        <taxon>Majidae</taxon>
        <taxon>Chionoecetes</taxon>
    </lineage>
</organism>
<dbReference type="PANTHER" id="PTHR19290:SF147">
    <property type="entry name" value="HELIX-LOOP-HELIX PROTEIN DELILAH"/>
    <property type="match status" value="1"/>
</dbReference>
<sequence>MAKPETEVEGQRGSVDTNNNTDRKTLSDSLSNSTTATCGGKYQLRPRSLQARCRSASDCEWSLQDTLRHKPRPPPLSRYRRKTANTRERYRMRQINTAFESLRGVLPSWVCSRRAAADMTKITTLKLASAYIRSLQDILHGNAPEDACSWVLSSILGEDSASQESKSKFHDEEYQPSMKVSGPDKIQHTAADTQQYSDFVSLLCGSSDTGVLQDNIEAFPYLSPLCETEAVSLLLGSDANRGWSDVQHTPGVS</sequence>
<dbReference type="Proteomes" id="UP000770661">
    <property type="component" value="Unassembled WGS sequence"/>
</dbReference>
<reference evidence="3" key="1">
    <citation type="submission" date="2020-07" db="EMBL/GenBank/DDBJ databases">
        <title>The High-quality genome of the commercially important snow crab, Chionoecetes opilio.</title>
        <authorList>
            <person name="Jeong J.-H."/>
            <person name="Ryu S."/>
        </authorList>
    </citation>
    <scope>NUCLEOTIDE SEQUENCE</scope>
    <source>
        <strain evidence="3">MADBK_172401_WGS</strain>
        <tissue evidence="3">Digestive gland</tissue>
    </source>
</reference>
<keyword evidence="4" id="KW-1185">Reference proteome</keyword>
<dbReference type="EMBL" id="JACEEZ010000871">
    <property type="protein sequence ID" value="KAG0729749.1"/>
    <property type="molecule type" value="Genomic_DNA"/>
</dbReference>
<dbReference type="SMART" id="SM00353">
    <property type="entry name" value="HLH"/>
    <property type="match status" value="1"/>
</dbReference>
<accession>A0A8J4YXW9</accession>
<feature type="compositionally biased region" description="Basic and acidic residues" evidence="1">
    <location>
        <begin position="1"/>
        <end position="10"/>
    </location>
</feature>
<evidence type="ECO:0000313" key="3">
    <source>
        <dbReference type="EMBL" id="KAG0729749.1"/>
    </source>
</evidence>
<feature type="domain" description="BHLH" evidence="2">
    <location>
        <begin position="79"/>
        <end position="135"/>
    </location>
</feature>
<dbReference type="GO" id="GO:0003700">
    <property type="term" value="F:DNA-binding transcription factor activity"/>
    <property type="evidence" value="ECO:0007669"/>
    <property type="project" value="TreeGrafter"/>
</dbReference>
<dbReference type="GO" id="GO:0046983">
    <property type="term" value="F:protein dimerization activity"/>
    <property type="evidence" value="ECO:0007669"/>
    <property type="project" value="InterPro"/>
</dbReference>
<dbReference type="GO" id="GO:0009653">
    <property type="term" value="P:anatomical structure morphogenesis"/>
    <property type="evidence" value="ECO:0007669"/>
    <property type="project" value="TreeGrafter"/>
</dbReference>
<comment type="caution">
    <text evidence="3">The sequence shown here is derived from an EMBL/GenBank/DDBJ whole genome shotgun (WGS) entry which is preliminary data.</text>
</comment>
<feature type="compositionally biased region" description="Polar residues" evidence="1">
    <location>
        <begin position="27"/>
        <end position="37"/>
    </location>
</feature>
<dbReference type="InterPro" id="IPR036638">
    <property type="entry name" value="HLH_DNA-bd_sf"/>
</dbReference>
<feature type="region of interest" description="Disordered" evidence="1">
    <location>
        <begin position="162"/>
        <end position="184"/>
    </location>
</feature>
<dbReference type="SUPFAM" id="SSF47459">
    <property type="entry name" value="HLH, helix-loop-helix DNA-binding domain"/>
    <property type="match status" value="1"/>
</dbReference>
<feature type="region of interest" description="Disordered" evidence="1">
    <location>
        <begin position="1"/>
        <end position="40"/>
    </location>
</feature>
<dbReference type="GO" id="GO:0005634">
    <property type="term" value="C:nucleus"/>
    <property type="evidence" value="ECO:0007669"/>
    <property type="project" value="TreeGrafter"/>
</dbReference>
<protein>
    <submittedName>
        <fullName evidence="3">Helix-loop-helix protein delilah</fullName>
    </submittedName>
</protein>
<dbReference type="PANTHER" id="PTHR19290">
    <property type="entry name" value="BASIC HELIX-LOOP-HELIX PROTEIN NEUROGENIN-RELATED"/>
    <property type="match status" value="1"/>
</dbReference>
<name>A0A8J4YXW9_CHIOP</name>
<dbReference type="PROSITE" id="PS50888">
    <property type="entry name" value="BHLH"/>
    <property type="match status" value="1"/>
</dbReference>
<dbReference type="InterPro" id="IPR050359">
    <property type="entry name" value="bHLH_transcription_factors"/>
</dbReference>
<evidence type="ECO:0000256" key="1">
    <source>
        <dbReference type="SAM" id="MobiDB-lite"/>
    </source>
</evidence>
<dbReference type="AlphaFoldDB" id="A0A8J4YXW9"/>
<dbReference type="Pfam" id="PF00010">
    <property type="entry name" value="HLH"/>
    <property type="match status" value="1"/>
</dbReference>
<evidence type="ECO:0000259" key="2">
    <source>
        <dbReference type="PROSITE" id="PS50888"/>
    </source>
</evidence>
<dbReference type="CDD" id="cd11431">
    <property type="entry name" value="bHLH_TS_taxi_Dei"/>
    <property type="match status" value="1"/>
</dbReference>
<proteinExistence type="predicted"/>